<keyword evidence="2 4" id="KW-0238">DNA-binding</keyword>
<accession>A0A515CSQ8</accession>
<sequence>MSAPPQVLPPRQRILLTAHDLFYRDGVRATGIDRIISESGVAKVTFYRHFPSKNELIEAFLAYRHEQWLSWFSQSLTQYVEQFGDVLPALVPCLEEWFSDPHYRGCAFINTAVELADMLPESLDIARRHKQQMAEELARYLPLGPKREQRAEMLAMLIDGAIVKVQIEQQPQNALLLLREMLNSLAKVWGDQ</sequence>
<evidence type="ECO:0000259" key="5">
    <source>
        <dbReference type="PROSITE" id="PS50977"/>
    </source>
</evidence>
<evidence type="ECO:0000313" key="6">
    <source>
        <dbReference type="EMBL" id="QDL31140.1"/>
    </source>
</evidence>
<evidence type="ECO:0000313" key="8">
    <source>
        <dbReference type="Proteomes" id="UP000317572"/>
    </source>
</evidence>
<proteinExistence type="predicted"/>
<dbReference type="STRING" id="614.XJ20_06855"/>
<evidence type="ECO:0000256" key="4">
    <source>
        <dbReference type="PROSITE-ProRule" id="PRU00335"/>
    </source>
</evidence>
<evidence type="ECO:0000256" key="3">
    <source>
        <dbReference type="ARBA" id="ARBA00023163"/>
    </source>
</evidence>
<keyword evidence="3" id="KW-0804">Transcription</keyword>
<dbReference type="Proteomes" id="UP000595237">
    <property type="component" value="Chromosome"/>
</dbReference>
<dbReference type="SUPFAM" id="SSF48498">
    <property type="entry name" value="Tetracyclin repressor-like, C-terminal domain"/>
    <property type="match status" value="1"/>
</dbReference>
<dbReference type="SUPFAM" id="SSF46689">
    <property type="entry name" value="Homeodomain-like"/>
    <property type="match status" value="1"/>
</dbReference>
<organism evidence="6 8">
    <name type="scientific">Serratia liquefaciens</name>
    <dbReference type="NCBI Taxonomy" id="614"/>
    <lineage>
        <taxon>Bacteria</taxon>
        <taxon>Pseudomonadati</taxon>
        <taxon>Pseudomonadota</taxon>
        <taxon>Gammaproteobacteria</taxon>
        <taxon>Enterobacterales</taxon>
        <taxon>Yersiniaceae</taxon>
        <taxon>Serratia</taxon>
    </lineage>
</organism>
<feature type="domain" description="HTH tetR-type" evidence="5">
    <location>
        <begin position="8"/>
        <end position="68"/>
    </location>
</feature>
<dbReference type="InterPro" id="IPR009057">
    <property type="entry name" value="Homeodomain-like_sf"/>
</dbReference>
<dbReference type="GO" id="GO:0003677">
    <property type="term" value="F:DNA binding"/>
    <property type="evidence" value="ECO:0007669"/>
    <property type="project" value="UniProtKB-UniRule"/>
</dbReference>
<keyword evidence="9" id="KW-1185">Reference proteome</keyword>
<keyword evidence="1" id="KW-0805">Transcription regulation</keyword>
<reference evidence="7 9" key="2">
    <citation type="submission" date="2021-01" db="EMBL/GenBank/DDBJ databases">
        <title>FDA dAtabase for Regulatory Grade micrObial Sequences (FDA-ARGOS): Supporting development and validation of Infectious Disease Dx tests.</title>
        <authorList>
            <person name="Blissenbach B."/>
            <person name="Krut O."/>
            <person name="Tallon L."/>
            <person name="Sadzewicz L."/>
            <person name="Zhao X."/>
            <person name="Boylan J."/>
            <person name="Ott S."/>
            <person name="Bowen H."/>
            <person name="Vavikolanu K."/>
            <person name="Mehta A."/>
            <person name="Aluvathingal J."/>
            <person name="Nadendla S."/>
            <person name="Yan Y."/>
            <person name="Sichtig H."/>
        </authorList>
    </citation>
    <scope>NUCLEOTIDE SEQUENCE [LARGE SCALE GENOMIC DNA]</scope>
    <source>
        <strain evidence="7 9">FDAARGOS_1081</strain>
    </source>
</reference>
<feature type="DNA-binding region" description="H-T-H motif" evidence="4">
    <location>
        <begin position="31"/>
        <end position="50"/>
    </location>
</feature>
<evidence type="ECO:0000256" key="2">
    <source>
        <dbReference type="ARBA" id="ARBA00023125"/>
    </source>
</evidence>
<name>A0A515CSQ8_SERLI</name>
<dbReference type="Proteomes" id="UP000317572">
    <property type="component" value="Chromosome"/>
</dbReference>
<dbReference type="RefSeq" id="WP_142814775.1">
    <property type="nucleotide sequence ID" value="NZ_CP033893.1"/>
</dbReference>
<dbReference type="EMBL" id="CP033893">
    <property type="protein sequence ID" value="QDL31140.1"/>
    <property type="molecule type" value="Genomic_DNA"/>
</dbReference>
<gene>
    <name evidence="6" type="ORF">EGO53_04775</name>
    <name evidence="7" type="ORF">I6I38_07040</name>
</gene>
<dbReference type="InterPro" id="IPR001647">
    <property type="entry name" value="HTH_TetR"/>
</dbReference>
<dbReference type="AlphaFoldDB" id="A0A515CSQ8"/>
<dbReference type="PANTHER" id="PTHR47506:SF1">
    <property type="entry name" value="HTH-TYPE TRANSCRIPTIONAL REGULATOR YJDC"/>
    <property type="match status" value="1"/>
</dbReference>
<dbReference type="EMBL" id="CP068148">
    <property type="protein sequence ID" value="QQU56743.1"/>
    <property type="molecule type" value="Genomic_DNA"/>
</dbReference>
<evidence type="ECO:0000313" key="9">
    <source>
        <dbReference type="Proteomes" id="UP000595237"/>
    </source>
</evidence>
<dbReference type="PROSITE" id="PS50977">
    <property type="entry name" value="HTH_TETR_2"/>
    <property type="match status" value="1"/>
</dbReference>
<dbReference type="Gene3D" id="1.10.357.10">
    <property type="entry name" value="Tetracycline Repressor, domain 2"/>
    <property type="match status" value="1"/>
</dbReference>
<reference evidence="6 8" key="1">
    <citation type="submission" date="2018-11" db="EMBL/GenBank/DDBJ databases">
        <title>The first complete genome of Serratia liquefaciens isolated from metalophyte plant revel distinctness adaptive mechanisms in an extreme habitat.</title>
        <authorList>
            <person name="Caneschi W.L."/>
            <person name="Sanchez A.B."/>
            <person name="Felestrino E.B."/>
            <person name="Assis R.A.B."/>
            <person name="Lemes C.G.C."/>
            <person name="Cordeiro I.F."/>
            <person name="Fonseca N.P."/>
            <person name="Villa M."/>
            <person name="Vieira I.T."/>
            <person name="Moraes L.A."/>
            <person name="Kamino L.H.Y."/>
            <person name="do Carmo F."/>
            <person name="Garcia C.M."/>
            <person name="Almeida N.F."/>
            <person name="Silva R.S."/>
            <person name="Ferro J.A."/>
            <person name="Ferro M.I.T."/>
            <person name="Varani A.M."/>
            <person name="Ferreira R.M."/>
            <person name="dos Santos V.L."/>
            <person name="Silva U.C."/>
            <person name="Setubal J.C."/>
            <person name="Moreira L.M."/>
        </authorList>
    </citation>
    <scope>NUCLEOTIDE SEQUENCE [LARGE SCALE GENOMIC DNA]</scope>
    <source>
        <strain evidence="6 8">FG3</strain>
    </source>
</reference>
<evidence type="ECO:0000313" key="7">
    <source>
        <dbReference type="EMBL" id="QQU56743.1"/>
    </source>
</evidence>
<dbReference type="PRINTS" id="PR00455">
    <property type="entry name" value="HTHTETR"/>
</dbReference>
<dbReference type="Pfam" id="PF00440">
    <property type="entry name" value="TetR_N"/>
    <property type="match status" value="1"/>
</dbReference>
<evidence type="ECO:0000256" key="1">
    <source>
        <dbReference type="ARBA" id="ARBA00023015"/>
    </source>
</evidence>
<protein>
    <submittedName>
        <fullName evidence="6">TetR/AcrR family transcriptional regulator</fullName>
    </submittedName>
</protein>
<dbReference type="InterPro" id="IPR036271">
    <property type="entry name" value="Tet_transcr_reg_TetR-rel_C_sf"/>
</dbReference>
<dbReference type="PANTHER" id="PTHR47506">
    <property type="entry name" value="TRANSCRIPTIONAL REGULATORY PROTEIN"/>
    <property type="match status" value="1"/>
</dbReference>